<feature type="transmembrane region" description="Helical" evidence="2">
    <location>
        <begin position="119"/>
        <end position="141"/>
    </location>
</feature>
<keyword evidence="3" id="KW-1185">Reference proteome</keyword>
<dbReference type="AlphaFoldDB" id="A0A8B8AW17"/>
<dbReference type="Gene3D" id="2.170.300.10">
    <property type="entry name" value="Tie2 ligand-binding domain superfamily"/>
    <property type="match status" value="1"/>
</dbReference>
<dbReference type="InterPro" id="IPR009030">
    <property type="entry name" value="Growth_fac_rcpt_cys_sf"/>
</dbReference>
<dbReference type="PANTHER" id="PTHR24043:SF8">
    <property type="entry name" value="EGF-LIKE DOMAIN-CONTAINING PROTEIN"/>
    <property type="match status" value="1"/>
</dbReference>
<name>A0A8B8AW17_CRAVI</name>
<keyword evidence="1" id="KW-0245">EGF-like domain</keyword>
<dbReference type="GeneID" id="111105454"/>
<dbReference type="RefSeq" id="XP_022295467.1">
    <property type="nucleotide sequence ID" value="XM_022439759.1"/>
</dbReference>
<proteinExistence type="predicted"/>
<keyword evidence="2" id="KW-0812">Transmembrane</keyword>
<protein>
    <submittedName>
        <fullName evidence="4 5">Multiple epidermal growth factor-like domains protein 10 isoform X1</fullName>
    </submittedName>
</protein>
<evidence type="ECO:0000256" key="2">
    <source>
        <dbReference type="SAM" id="Phobius"/>
    </source>
</evidence>
<gene>
    <name evidence="4 5" type="primary">LOC111105454</name>
</gene>
<reference evidence="4 5" key="1">
    <citation type="submission" date="2025-04" db="UniProtKB">
        <authorList>
            <consortium name="RefSeq"/>
        </authorList>
    </citation>
    <scope>IDENTIFICATION</scope>
    <source>
        <tissue evidence="4 5">Whole sample</tissue>
    </source>
</reference>
<evidence type="ECO:0000313" key="4">
    <source>
        <dbReference type="RefSeq" id="XP_022295466.1"/>
    </source>
</evidence>
<dbReference type="PANTHER" id="PTHR24043">
    <property type="entry name" value="SCAVENGER RECEPTOR CLASS F"/>
    <property type="match status" value="1"/>
</dbReference>
<dbReference type="SUPFAM" id="SSF57184">
    <property type="entry name" value="Growth factor receptor domain"/>
    <property type="match status" value="1"/>
</dbReference>
<dbReference type="KEGG" id="cvn:111105454"/>
<organism evidence="3 5">
    <name type="scientific">Crassostrea virginica</name>
    <name type="common">Eastern oyster</name>
    <dbReference type="NCBI Taxonomy" id="6565"/>
    <lineage>
        <taxon>Eukaryota</taxon>
        <taxon>Metazoa</taxon>
        <taxon>Spiralia</taxon>
        <taxon>Lophotrochozoa</taxon>
        <taxon>Mollusca</taxon>
        <taxon>Bivalvia</taxon>
        <taxon>Autobranchia</taxon>
        <taxon>Pteriomorphia</taxon>
        <taxon>Ostreida</taxon>
        <taxon>Ostreoidea</taxon>
        <taxon>Ostreidae</taxon>
        <taxon>Crassostrea</taxon>
    </lineage>
</organism>
<dbReference type="InterPro" id="IPR042635">
    <property type="entry name" value="MEGF10/SREC1/2-like"/>
</dbReference>
<evidence type="ECO:0000313" key="5">
    <source>
        <dbReference type="RefSeq" id="XP_022295467.1"/>
    </source>
</evidence>
<dbReference type="Proteomes" id="UP000694844">
    <property type="component" value="Chromosome 7"/>
</dbReference>
<keyword evidence="2" id="KW-0472">Membrane</keyword>
<dbReference type="GO" id="GO:0005044">
    <property type="term" value="F:scavenger receptor activity"/>
    <property type="evidence" value="ECO:0007669"/>
    <property type="project" value="InterPro"/>
</dbReference>
<evidence type="ECO:0000313" key="3">
    <source>
        <dbReference type="Proteomes" id="UP000694844"/>
    </source>
</evidence>
<keyword evidence="2" id="KW-1133">Transmembrane helix</keyword>
<accession>A0A8B8AW17</accession>
<evidence type="ECO:0000256" key="1">
    <source>
        <dbReference type="ARBA" id="ARBA00022536"/>
    </source>
</evidence>
<sequence length="304" mass="33775">MAGGCSYSQFWDGTQCTACLDGFYGKHCTKKCEDGAYGQQCGNTCQCPLEQCNHVSGCITDDKPSSKLYNGYSATASLPTNIMNTSNVIITYENAYSTTSQNFEGPVVTPSNNPFSLNLQITAIGGIIALLLLALTIISFVKLQIKRKQRANQISIKTESNQEEDLYQTVHLDGNETNENQQHRKYYQLKHSVSHEPNRHRENYAHYQEIDETHNLSNDSDSSNINVISDTSEQHNYLDVLGSSSSKDSAFNDENLANHDQDLSPQYTDTVPNGISGAKENRYNNGSEYASNDTYLDVTNETIV</sequence>
<dbReference type="RefSeq" id="XP_022295466.1">
    <property type="nucleotide sequence ID" value="XM_022439758.1"/>
</dbReference>
<dbReference type="OrthoDB" id="6214549at2759"/>